<dbReference type="Pfam" id="PF04203">
    <property type="entry name" value="Sortase"/>
    <property type="match status" value="1"/>
</dbReference>
<organism evidence="3 4">
    <name type="scientific">Halalkalibacter akibai (strain ATCC 43226 / DSM 21942 / CIP 109018 / JCM 9157 / 1139)</name>
    <name type="common">Bacillus akibai</name>
    <dbReference type="NCBI Taxonomy" id="1236973"/>
    <lineage>
        <taxon>Bacteria</taxon>
        <taxon>Bacillati</taxon>
        <taxon>Bacillota</taxon>
        <taxon>Bacilli</taxon>
        <taxon>Bacillales</taxon>
        <taxon>Bacillaceae</taxon>
        <taxon>Halalkalibacter</taxon>
    </lineage>
</organism>
<dbReference type="InterPro" id="IPR005754">
    <property type="entry name" value="Sortase"/>
</dbReference>
<accession>W4QQ07</accession>
<dbReference type="eggNOG" id="COG4509">
    <property type="taxonomic scope" value="Bacteria"/>
</dbReference>
<dbReference type="CDD" id="cd05826">
    <property type="entry name" value="Sortase_B"/>
    <property type="match status" value="1"/>
</dbReference>
<evidence type="ECO:0000313" key="4">
    <source>
        <dbReference type="Proteomes" id="UP000018896"/>
    </source>
</evidence>
<dbReference type="NCBIfam" id="TIGR03064">
    <property type="entry name" value="sortase_srtB"/>
    <property type="match status" value="1"/>
</dbReference>
<name>W4QQ07_HALA3</name>
<dbReference type="InterPro" id="IPR009835">
    <property type="entry name" value="SrtB"/>
</dbReference>
<sequence>MIINRLILLLFIALFAFSMFHVFQSVYASYQTNQTYEQLREEHSVQPLLNEKTVKEESNKTEELITFDKFEALLKQNKDTIGWITIPNTKIDYPVVQTDNNDFYLDHDFHGRSSEAGTIFMDYRNAPELTQKNTILYGHHMRDGSMFKDLVNYQDNDFFQENQIITIQTLHEETKWEVFSAYVTDTSYYYIEPNFRSNRDYLQFLQEVGARSVIQKSLNWNEVEQILTLSTCSYEFNDARFVVHARRVMNE</sequence>
<gene>
    <name evidence="3" type="ORF">JCM9157_1203</name>
</gene>
<evidence type="ECO:0000256" key="1">
    <source>
        <dbReference type="ARBA" id="ARBA00022801"/>
    </source>
</evidence>
<evidence type="ECO:0000313" key="3">
    <source>
        <dbReference type="EMBL" id="GAE34161.1"/>
    </source>
</evidence>
<keyword evidence="1" id="KW-0378">Hydrolase</keyword>
<dbReference type="OrthoDB" id="9806013at2"/>
<dbReference type="Proteomes" id="UP000018896">
    <property type="component" value="Unassembled WGS sequence"/>
</dbReference>
<evidence type="ECO:0000256" key="2">
    <source>
        <dbReference type="PIRSR" id="PIRSR605754-1"/>
    </source>
</evidence>
<dbReference type="RefSeq" id="WP_052012958.1">
    <property type="nucleotide sequence ID" value="NZ_BAUV01000006.1"/>
</dbReference>
<feature type="active site" description="Acyl-thioester intermediate" evidence="2">
    <location>
        <position position="232"/>
    </location>
</feature>
<reference evidence="3 4" key="1">
    <citation type="journal article" date="2014" name="Genome Announc.">
        <title>Draft Genome Sequences of Three Alkaliphilic Bacillus Strains, Bacillus wakoensis JCM 9140T, Bacillus akibai JCM 9157T, and Bacillus hemicellulosilyticus JCM 9152T.</title>
        <authorList>
            <person name="Yuki M."/>
            <person name="Oshima K."/>
            <person name="Suda W."/>
            <person name="Oshida Y."/>
            <person name="Kitamura K."/>
            <person name="Iida T."/>
            <person name="Hattori M."/>
            <person name="Ohkuma M."/>
        </authorList>
    </citation>
    <scope>NUCLEOTIDE SEQUENCE [LARGE SCALE GENOMIC DNA]</scope>
    <source>
        <strain evidence="3 4">JCM 9157</strain>
    </source>
</reference>
<dbReference type="STRING" id="1236973.JCM9157_1203"/>
<dbReference type="SUPFAM" id="SSF63817">
    <property type="entry name" value="Sortase"/>
    <property type="match status" value="1"/>
</dbReference>
<dbReference type="AlphaFoldDB" id="W4QQ07"/>
<proteinExistence type="predicted"/>
<feature type="active site" description="Proton donor/acceptor" evidence="2">
    <location>
        <position position="139"/>
    </location>
</feature>
<protein>
    <submittedName>
        <fullName evidence="3">NPQTN specific sortase B</fullName>
    </submittedName>
</protein>
<dbReference type="GO" id="GO:0016787">
    <property type="term" value="F:hydrolase activity"/>
    <property type="evidence" value="ECO:0007669"/>
    <property type="project" value="UniProtKB-KW"/>
</dbReference>
<keyword evidence="4" id="KW-1185">Reference proteome</keyword>
<dbReference type="EMBL" id="BAUV01000006">
    <property type="protein sequence ID" value="GAE34161.1"/>
    <property type="molecule type" value="Genomic_DNA"/>
</dbReference>
<comment type="caution">
    <text evidence="3">The sequence shown here is derived from an EMBL/GenBank/DDBJ whole genome shotgun (WGS) entry which is preliminary data.</text>
</comment>
<dbReference type="InterPro" id="IPR023365">
    <property type="entry name" value="Sortase_dom-sf"/>
</dbReference>
<dbReference type="Gene3D" id="2.40.260.10">
    <property type="entry name" value="Sortase"/>
    <property type="match status" value="1"/>
</dbReference>